<comment type="caution">
    <text evidence="3">The sequence shown here is derived from an EMBL/GenBank/DDBJ whole genome shotgun (WGS) entry which is preliminary data.</text>
</comment>
<proteinExistence type="predicted"/>
<evidence type="ECO:0000259" key="2">
    <source>
        <dbReference type="Pfam" id="PF07589"/>
    </source>
</evidence>
<gene>
    <name evidence="3" type="ORF">ACFPN5_02025</name>
</gene>
<reference evidence="4" key="1">
    <citation type="journal article" date="2019" name="Int. J. Syst. Evol. Microbiol.">
        <title>The Global Catalogue of Microorganisms (GCM) 10K type strain sequencing project: providing services to taxonomists for standard genome sequencing and annotation.</title>
        <authorList>
            <consortium name="The Broad Institute Genomics Platform"/>
            <consortium name="The Broad Institute Genome Sequencing Center for Infectious Disease"/>
            <person name="Wu L."/>
            <person name="Ma J."/>
        </authorList>
    </citation>
    <scope>NUCLEOTIDE SEQUENCE [LARGE SCALE GENOMIC DNA]</scope>
    <source>
        <strain evidence="4">KACC 12649</strain>
    </source>
</reference>
<organism evidence="3 4">
    <name type="scientific">Massilia niabensis</name>
    <dbReference type="NCBI Taxonomy" id="544910"/>
    <lineage>
        <taxon>Bacteria</taxon>
        <taxon>Pseudomonadati</taxon>
        <taxon>Pseudomonadota</taxon>
        <taxon>Betaproteobacteria</taxon>
        <taxon>Burkholderiales</taxon>
        <taxon>Oxalobacteraceae</taxon>
        <taxon>Telluria group</taxon>
        <taxon>Massilia</taxon>
    </lineage>
</organism>
<evidence type="ECO:0000313" key="3">
    <source>
        <dbReference type="EMBL" id="MFC5458586.1"/>
    </source>
</evidence>
<keyword evidence="4" id="KW-1185">Reference proteome</keyword>
<evidence type="ECO:0000313" key="4">
    <source>
        <dbReference type="Proteomes" id="UP001596050"/>
    </source>
</evidence>
<feature type="domain" description="Ice-binding protein C-terminal" evidence="2">
    <location>
        <begin position="175"/>
        <end position="197"/>
    </location>
</feature>
<dbReference type="Pfam" id="PF07589">
    <property type="entry name" value="PEP-CTERM"/>
    <property type="match status" value="1"/>
</dbReference>
<dbReference type="Proteomes" id="UP001596050">
    <property type="component" value="Unassembled WGS sequence"/>
</dbReference>
<feature type="signal peptide" evidence="1">
    <location>
        <begin position="1"/>
        <end position="21"/>
    </location>
</feature>
<dbReference type="InterPro" id="IPR013424">
    <property type="entry name" value="Ice-binding_C"/>
</dbReference>
<accession>A0ABW0L144</accession>
<keyword evidence="1" id="KW-0732">Signal</keyword>
<evidence type="ECO:0000256" key="1">
    <source>
        <dbReference type="SAM" id="SignalP"/>
    </source>
</evidence>
<dbReference type="EMBL" id="JBHSMU010000003">
    <property type="protein sequence ID" value="MFC5458586.1"/>
    <property type="molecule type" value="Genomic_DNA"/>
</dbReference>
<dbReference type="NCBIfam" id="TIGR02595">
    <property type="entry name" value="PEP_CTERM"/>
    <property type="match status" value="1"/>
</dbReference>
<dbReference type="RefSeq" id="WP_379779574.1">
    <property type="nucleotide sequence ID" value="NZ_JBHSMU010000003.1"/>
</dbReference>
<name>A0ABW0L144_9BURK</name>
<protein>
    <submittedName>
        <fullName evidence="3">PEP-CTERM sorting domain-containing protein</fullName>
    </submittedName>
</protein>
<sequence>MNIKSYLAAAGLCLLPLLSHAGIIYEWTGTNAQTPSGITLQLEFDHRTVQAGSFQLDFDHLDGNVKAPKRGLLSLRYTFPGMDQLMDYSAKGGRGFDNNMGFMRMDLTFEDGFLTGSIHANDQFHHVDMASTGREFTVIDANSDEGMPGAECGWQDDIVCQGATGYLQRVRETEVPEPASIALLAVGVAGLASARRRKSA</sequence>
<feature type="chain" id="PRO_5047343115" evidence="1">
    <location>
        <begin position="22"/>
        <end position="200"/>
    </location>
</feature>